<accession>A0AAN9FL72</accession>
<evidence type="ECO:0000313" key="2">
    <source>
        <dbReference type="Proteomes" id="UP001359559"/>
    </source>
</evidence>
<reference evidence="1 2" key="1">
    <citation type="submission" date="2024-01" db="EMBL/GenBank/DDBJ databases">
        <title>The genomes of 5 underutilized Papilionoideae crops provide insights into root nodulation and disease resistance.</title>
        <authorList>
            <person name="Yuan L."/>
        </authorList>
    </citation>
    <scope>NUCLEOTIDE SEQUENCE [LARGE SCALE GENOMIC DNA]</scope>
    <source>
        <strain evidence="1">LY-2023</strain>
        <tissue evidence="1">Leaf</tissue>
    </source>
</reference>
<keyword evidence="2" id="KW-1185">Reference proteome</keyword>
<evidence type="ECO:0000313" key="1">
    <source>
        <dbReference type="EMBL" id="KAK7278444.1"/>
    </source>
</evidence>
<organism evidence="1 2">
    <name type="scientific">Clitoria ternatea</name>
    <name type="common">Butterfly pea</name>
    <dbReference type="NCBI Taxonomy" id="43366"/>
    <lineage>
        <taxon>Eukaryota</taxon>
        <taxon>Viridiplantae</taxon>
        <taxon>Streptophyta</taxon>
        <taxon>Embryophyta</taxon>
        <taxon>Tracheophyta</taxon>
        <taxon>Spermatophyta</taxon>
        <taxon>Magnoliopsida</taxon>
        <taxon>eudicotyledons</taxon>
        <taxon>Gunneridae</taxon>
        <taxon>Pentapetalae</taxon>
        <taxon>rosids</taxon>
        <taxon>fabids</taxon>
        <taxon>Fabales</taxon>
        <taxon>Fabaceae</taxon>
        <taxon>Papilionoideae</taxon>
        <taxon>50 kb inversion clade</taxon>
        <taxon>NPAAA clade</taxon>
        <taxon>indigoferoid/millettioid clade</taxon>
        <taxon>Phaseoleae</taxon>
        <taxon>Clitoria</taxon>
    </lineage>
</organism>
<dbReference type="Proteomes" id="UP001359559">
    <property type="component" value="Unassembled WGS sequence"/>
</dbReference>
<name>A0AAN9FL72_CLITE</name>
<protein>
    <submittedName>
        <fullName evidence="1">Uncharacterized protein</fullName>
    </submittedName>
</protein>
<gene>
    <name evidence="1" type="ORF">RJT34_23473</name>
</gene>
<dbReference type="AlphaFoldDB" id="A0AAN9FL72"/>
<dbReference type="EMBL" id="JAYKXN010000006">
    <property type="protein sequence ID" value="KAK7278444.1"/>
    <property type="molecule type" value="Genomic_DNA"/>
</dbReference>
<proteinExistence type="predicted"/>
<sequence>MLLIYRSITSLQGMTLFLMQRGSPLLLVSLMGAIRRRYEKDMLAFTGCSHNLIAEETEELRPEFRAYFLAMQCGQLLLWTNHLLALVVLDESLASCFVITCFAV</sequence>
<comment type="caution">
    <text evidence="1">The sequence shown here is derived from an EMBL/GenBank/DDBJ whole genome shotgun (WGS) entry which is preliminary data.</text>
</comment>